<keyword evidence="2" id="KW-1185">Reference proteome</keyword>
<accession>A0ABR1G2Q5</accession>
<dbReference type="EMBL" id="JBBJCI010000131">
    <property type="protein sequence ID" value="KAK7242948.1"/>
    <property type="molecule type" value="Genomic_DNA"/>
</dbReference>
<dbReference type="SUPFAM" id="SSF103506">
    <property type="entry name" value="Mitochondrial carrier"/>
    <property type="match status" value="1"/>
</dbReference>
<dbReference type="InterPro" id="IPR023395">
    <property type="entry name" value="MCP_dom_sf"/>
</dbReference>
<proteinExistence type="predicted"/>
<reference evidence="1 2" key="1">
    <citation type="submission" date="2024-03" db="EMBL/GenBank/DDBJ databases">
        <title>Aureococcus anophagefferens CCMP1851 and Kratosvirus quantuckense: Draft genome of a second virus-susceptible host strain in the model system.</title>
        <authorList>
            <person name="Chase E."/>
            <person name="Truchon A.R."/>
            <person name="Schepens W."/>
            <person name="Wilhelm S.W."/>
        </authorList>
    </citation>
    <scope>NUCLEOTIDE SEQUENCE [LARGE SCALE GENOMIC DNA]</scope>
    <source>
        <strain evidence="1 2">CCMP1851</strain>
    </source>
</reference>
<dbReference type="PROSITE" id="PS50920">
    <property type="entry name" value="SOLCAR"/>
    <property type="match status" value="3"/>
</dbReference>
<dbReference type="GO" id="GO:0016020">
    <property type="term" value="C:membrane"/>
    <property type="evidence" value="ECO:0007669"/>
    <property type="project" value="UniProtKB-SubCell"/>
</dbReference>
<dbReference type="Pfam" id="PF00153">
    <property type="entry name" value="Mito_carr"/>
    <property type="match status" value="3"/>
</dbReference>
<gene>
    <name evidence="1" type="primary">SLC25A26</name>
    <name evidence="1" type="ORF">SO694_00126038</name>
</gene>
<keyword evidence="1" id="KW-0812">Transmembrane</keyword>
<name>A0ABR1G2Q5_AURAN</name>
<evidence type="ECO:0000313" key="2">
    <source>
        <dbReference type="Proteomes" id="UP001363151"/>
    </source>
</evidence>
<evidence type="ECO:0000313" key="1">
    <source>
        <dbReference type="EMBL" id="KAK7242948.1"/>
    </source>
</evidence>
<keyword evidence="1" id="KW-0472">Membrane</keyword>
<dbReference type="InterPro" id="IPR018108">
    <property type="entry name" value="MCP_transmembrane"/>
</dbReference>
<organism evidence="1 2">
    <name type="scientific">Aureococcus anophagefferens</name>
    <name type="common">Harmful bloom alga</name>
    <dbReference type="NCBI Taxonomy" id="44056"/>
    <lineage>
        <taxon>Eukaryota</taxon>
        <taxon>Sar</taxon>
        <taxon>Stramenopiles</taxon>
        <taxon>Ochrophyta</taxon>
        <taxon>Pelagophyceae</taxon>
        <taxon>Pelagomonadales</taxon>
        <taxon>Pelagomonadaceae</taxon>
        <taxon>Aureococcus</taxon>
    </lineage>
</organism>
<dbReference type="PANTHER" id="PTHR45667">
    <property type="entry name" value="S-ADENOSYLMETHIONINE MITOCHONDRIAL CARRIER PROTEIN"/>
    <property type="match status" value="1"/>
</dbReference>
<dbReference type="KEGG" id="aaf:AURANDRAFT_25372"/>
<comment type="caution">
    <text evidence="1">The sequence shown here is derived from an EMBL/GenBank/DDBJ whole genome shotgun (WGS) entry which is preliminary data.</text>
</comment>
<dbReference type="Proteomes" id="UP001363151">
    <property type="component" value="Unassembled WGS sequence"/>
</dbReference>
<sequence length="274" mass="27912">MGGESAAPTPFARALCAGGAAGFAVDVSLFPIDTVKTRLQAPQGFLKAGGFTGIYRGLGAAAAGSVPGAALFFSVYETTRHVLGADSVLAQIAAASAGELCACSIRVPVEVVKQSQQAGQIDASLGRGAAQIYAAGGLAAFYRGFAATVMREVPFSILQMPLLERMKVLWVGARRGEPLAPVHVALCGSLSGGVAAAATTPLDVVKTRLMLGADAAGVAYDRGTLECARRIAAHEGPRAFFSGLSARVFWLSLGGLVYFGAYDASSAALRDAGV</sequence>
<protein>
    <submittedName>
        <fullName evidence="1">S-adenosyl-L-methionine transmembrane transporter</fullName>
    </submittedName>
</protein>
<dbReference type="Gene3D" id="1.50.40.10">
    <property type="entry name" value="Mitochondrial carrier domain"/>
    <property type="match status" value="2"/>
</dbReference>